<dbReference type="RefSeq" id="WP_143015612.1">
    <property type="nucleotide sequence ID" value="NZ_FNDD01000010.1"/>
</dbReference>
<dbReference type="InterPro" id="IPR036374">
    <property type="entry name" value="OxRdtase_Mopterin-bd_sf"/>
</dbReference>
<dbReference type="Pfam" id="PF00174">
    <property type="entry name" value="Oxidored_molyb"/>
    <property type="match status" value="1"/>
</dbReference>
<proteinExistence type="predicted"/>
<dbReference type="SUPFAM" id="SSF56524">
    <property type="entry name" value="Oxidoreductase molybdopterin-binding domain"/>
    <property type="match status" value="1"/>
</dbReference>
<dbReference type="EMBL" id="FNDD01000010">
    <property type="protein sequence ID" value="SDH19273.1"/>
    <property type="molecule type" value="Genomic_DNA"/>
</dbReference>
<protein>
    <recommendedName>
        <fullName evidence="2">Oxidoreductase molybdopterin-binding domain-containing protein</fullName>
    </recommendedName>
</protein>
<reference evidence="4" key="1">
    <citation type="submission" date="2016-10" db="EMBL/GenBank/DDBJ databases">
        <authorList>
            <person name="Varghese N."/>
            <person name="Submissions S."/>
        </authorList>
    </citation>
    <scope>NUCLEOTIDE SEQUENCE [LARGE SCALE GENOMIC DNA]</scope>
    <source>
        <strain evidence="4">CGMCC 1.10228</strain>
    </source>
</reference>
<dbReference type="Proteomes" id="UP000198854">
    <property type="component" value="Unassembled WGS sequence"/>
</dbReference>
<name>A0A1G8AEG7_9VIBR</name>
<evidence type="ECO:0000313" key="4">
    <source>
        <dbReference type="Proteomes" id="UP000198854"/>
    </source>
</evidence>
<feature type="signal peptide" evidence="1">
    <location>
        <begin position="1"/>
        <end position="17"/>
    </location>
</feature>
<evidence type="ECO:0000259" key="2">
    <source>
        <dbReference type="Pfam" id="PF00174"/>
    </source>
</evidence>
<evidence type="ECO:0000256" key="1">
    <source>
        <dbReference type="SAM" id="SignalP"/>
    </source>
</evidence>
<dbReference type="AlphaFoldDB" id="A0A1G8AEG7"/>
<keyword evidence="4" id="KW-1185">Reference proteome</keyword>
<dbReference type="Gene3D" id="3.90.420.10">
    <property type="entry name" value="Oxidoreductase, molybdopterin-binding domain"/>
    <property type="match status" value="1"/>
</dbReference>
<keyword evidence="1" id="KW-0732">Signal</keyword>
<dbReference type="STRING" id="861298.SAMN04488136_11074"/>
<dbReference type="OrthoDB" id="9798763at2"/>
<sequence length="152" mass="17804">MKWITLIVLFFSPLSYAEADLKIALPNGTVQTLSVQQIESQLEPQRVSTPLPWYKGTRNFTAIKLSSLLDYFHVKNAKRIKFKALNDYVSVTPVSDIQRYQPYLAFEMDGKRMRIRDKGPFWLIYDLSKTPSLDTEYFRQQMTWQIATITIE</sequence>
<evidence type="ECO:0000313" key="3">
    <source>
        <dbReference type="EMBL" id="SDH19273.1"/>
    </source>
</evidence>
<accession>A0A1G8AEG7</accession>
<gene>
    <name evidence="3" type="ORF">SAMN04488136_11074</name>
</gene>
<dbReference type="InterPro" id="IPR000572">
    <property type="entry name" value="OxRdtase_Mopterin-bd_dom"/>
</dbReference>
<feature type="domain" description="Oxidoreductase molybdopterin-binding" evidence="2">
    <location>
        <begin position="13"/>
        <end position="117"/>
    </location>
</feature>
<feature type="chain" id="PRO_5011707035" description="Oxidoreductase molybdopterin-binding domain-containing protein" evidence="1">
    <location>
        <begin position="18"/>
        <end position="152"/>
    </location>
</feature>
<organism evidence="3 4">
    <name type="scientific">Vibrio xiamenensis</name>
    <dbReference type="NCBI Taxonomy" id="861298"/>
    <lineage>
        <taxon>Bacteria</taxon>
        <taxon>Pseudomonadati</taxon>
        <taxon>Pseudomonadota</taxon>
        <taxon>Gammaproteobacteria</taxon>
        <taxon>Vibrionales</taxon>
        <taxon>Vibrionaceae</taxon>
        <taxon>Vibrio</taxon>
    </lineage>
</organism>